<proteinExistence type="predicted"/>
<dbReference type="GO" id="GO:0016787">
    <property type="term" value="F:hydrolase activity"/>
    <property type="evidence" value="ECO:0007669"/>
    <property type="project" value="UniProtKB-KW"/>
</dbReference>
<dbReference type="Gene3D" id="3.40.710.10">
    <property type="entry name" value="DD-peptidase/beta-lactamase superfamily"/>
    <property type="match status" value="1"/>
</dbReference>
<dbReference type="SUPFAM" id="SSF56601">
    <property type="entry name" value="beta-lactamase/transpeptidase-like"/>
    <property type="match status" value="1"/>
</dbReference>
<evidence type="ECO:0000256" key="1">
    <source>
        <dbReference type="SAM" id="Phobius"/>
    </source>
</evidence>
<dbReference type="OrthoDB" id="9814204at2"/>
<keyword evidence="1" id="KW-0472">Membrane</keyword>
<dbReference type="InterPro" id="IPR012338">
    <property type="entry name" value="Beta-lactam/transpept-like"/>
</dbReference>
<dbReference type="InterPro" id="IPR001466">
    <property type="entry name" value="Beta-lactam-related"/>
</dbReference>
<name>A0A3S0T4Q9_9HYPH</name>
<dbReference type="InterPro" id="IPR050789">
    <property type="entry name" value="Diverse_Enzym_Activities"/>
</dbReference>
<feature type="domain" description="Beta-lactamase-related" evidence="2">
    <location>
        <begin position="167"/>
        <end position="432"/>
    </location>
</feature>
<evidence type="ECO:0000313" key="4">
    <source>
        <dbReference type="Proteomes" id="UP000278823"/>
    </source>
</evidence>
<dbReference type="PANTHER" id="PTHR43283">
    <property type="entry name" value="BETA-LACTAMASE-RELATED"/>
    <property type="match status" value="1"/>
</dbReference>
<gene>
    <name evidence="3" type="ORF">EFQ99_15875</name>
</gene>
<reference evidence="4" key="1">
    <citation type="submission" date="2018-11" db="EMBL/GenBank/DDBJ databases">
        <title>Rhizobium chutanense sp. nov., isolated from root nodules of Phaseolus vulgaris in China.</title>
        <authorList>
            <person name="Huo Y."/>
        </authorList>
    </citation>
    <scope>NUCLEOTIDE SEQUENCE [LARGE SCALE GENOMIC DNA]</scope>
    <source>
        <strain evidence="4">CCBAU 65647</strain>
    </source>
</reference>
<keyword evidence="1" id="KW-0812">Transmembrane</keyword>
<dbReference type="RefSeq" id="WP_126921959.1">
    <property type="nucleotide sequence ID" value="NZ_ML133690.1"/>
</dbReference>
<feature type="transmembrane region" description="Helical" evidence="1">
    <location>
        <begin position="7"/>
        <end position="28"/>
    </location>
</feature>
<keyword evidence="1" id="KW-1133">Transmembrane helix</keyword>
<dbReference type="Pfam" id="PF00144">
    <property type="entry name" value="Beta-lactamase"/>
    <property type="match status" value="1"/>
</dbReference>
<organism evidence="3 4">
    <name type="scientific">Rhizobium vallis</name>
    <dbReference type="NCBI Taxonomy" id="634290"/>
    <lineage>
        <taxon>Bacteria</taxon>
        <taxon>Pseudomonadati</taxon>
        <taxon>Pseudomonadota</taxon>
        <taxon>Alphaproteobacteria</taxon>
        <taxon>Hyphomicrobiales</taxon>
        <taxon>Rhizobiaceae</taxon>
        <taxon>Rhizobium/Agrobacterium group</taxon>
        <taxon>Rhizobium</taxon>
    </lineage>
</organism>
<dbReference type="PANTHER" id="PTHR43283:SF7">
    <property type="entry name" value="BETA-LACTAMASE-RELATED DOMAIN-CONTAINING PROTEIN"/>
    <property type="match status" value="1"/>
</dbReference>
<dbReference type="Proteomes" id="UP000278823">
    <property type="component" value="Unassembled WGS sequence"/>
</dbReference>
<keyword evidence="3" id="KW-0378">Hydrolase</keyword>
<evidence type="ECO:0000313" key="3">
    <source>
        <dbReference type="EMBL" id="RUM24273.1"/>
    </source>
</evidence>
<dbReference type="AlphaFoldDB" id="A0A3S0T4Q9"/>
<keyword evidence="4" id="KW-1185">Reference proteome</keyword>
<sequence>MRFVLRILKALALLVVLVVIGGAGWLFVRPPELLRVGDGYAAKIVCSNVFIAGREADEVLHDDVQAPGNPLLRLMRVSVDRDNDRVTARFMGLFAPNYALYRSGLGCTSVPDGDFEAAMKAVPFDAPAKVEASDALWPEGEGVGSQADEKIAALLADARLSGPAMRAIVVVRGGRIIAEAYGPGFSAKTPLVGWSMTKTVNAAILGRLMLDGKISFDDDHLLAQWKSDGRAEIKVSDLLGMESGLAFNEDYGDVADVTRMLYLDPDMVSLPANAPMEAAPGRRFRYSSGTAALLSRIWMDRVGNAQAAFSYPHDALFSPLGMTSAVFELDARGTFAGSSYLYATAHDWARFGQFLLQDGVWNGQRLLPEGFVGTMRTPTAASNGQYTQGQAWLAPGGSSAALRLPEDTFWLSGHDGQSMAIVPSAGLVVVRLGLTPGWLGYQSQPLLKAILAALPQTGETQQQAGAPRQAQPQP</sequence>
<dbReference type="EMBL" id="RJTH01000005">
    <property type="protein sequence ID" value="RUM24273.1"/>
    <property type="molecule type" value="Genomic_DNA"/>
</dbReference>
<comment type="caution">
    <text evidence="3">The sequence shown here is derived from an EMBL/GenBank/DDBJ whole genome shotgun (WGS) entry which is preliminary data.</text>
</comment>
<accession>A0A3S0T4Q9</accession>
<evidence type="ECO:0000259" key="2">
    <source>
        <dbReference type="Pfam" id="PF00144"/>
    </source>
</evidence>
<protein>
    <submittedName>
        <fullName evidence="3">Class C beta-lactamase-related serine hydrolase</fullName>
    </submittedName>
</protein>